<dbReference type="AlphaFoldDB" id="A0A518GWK6"/>
<protein>
    <submittedName>
        <fullName evidence="2">Uncharacterized protein</fullName>
    </submittedName>
</protein>
<evidence type="ECO:0000256" key="1">
    <source>
        <dbReference type="SAM" id="MobiDB-lite"/>
    </source>
</evidence>
<name>A0A518GWK6_9BACT</name>
<feature type="compositionally biased region" description="Pro residues" evidence="1">
    <location>
        <begin position="102"/>
        <end position="113"/>
    </location>
</feature>
<keyword evidence="3" id="KW-1185">Reference proteome</keyword>
<dbReference type="EMBL" id="CP036426">
    <property type="protein sequence ID" value="QDV32985.1"/>
    <property type="molecule type" value="Genomic_DNA"/>
</dbReference>
<gene>
    <name evidence="2" type="ORF">ElP_08270</name>
</gene>
<dbReference type="Proteomes" id="UP000317835">
    <property type="component" value="Chromosome"/>
</dbReference>
<proteinExistence type="predicted"/>
<evidence type="ECO:0000313" key="2">
    <source>
        <dbReference type="EMBL" id="QDV32985.1"/>
    </source>
</evidence>
<reference evidence="2 3" key="1">
    <citation type="submission" date="2019-02" db="EMBL/GenBank/DDBJ databases">
        <title>Deep-cultivation of Planctomycetes and their phenomic and genomic characterization uncovers novel biology.</title>
        <authorList>
            <person name="Wiegand S."/>
            <person name="Jogler M."/>
            <person name="Boedeker C."/>
            <person name="Pinto D."/>
            <person name="Vollmers J."/>
            <person name="Rivas-Marin E."/>
            <person name="Kohn T."/>
            <person name="Peeters S.H."/>
            <person name="Heuer A."/>
            <person name="Rast P."/>
            <person name="Oberbeckmann S."/>
            <person name="Bunk B."/>
            <person name="Jeske O."/>
            <person name="Meyerdierks A."/>
            <person name="Storesund J.E."/>
            <person name="Kallscheuer N."/>
            <person name="Luecker S."/>
            <person name="Lage O.M."/>
            <person name="Pohl T."/>
            <person name="Merkel B.J."/>
            <person name="Hornburger P."/>
            <person name="Mueller R.-W."/>
            <person name="Bruemmer F."/>
            <person name="Labrenz M."/>
            <person name="Spormann A.M."/>
            <person name="Op den Camp H."/>
            <person name="Overmann J."/>
            <person name="Amann R."/>
            <person name="Jetten M.S.M."/>
            <person name="Mascher T."/>
            <person name="Medema M.H."/>
            <person name="Devos D.P."/>
            <person name="Kaster A.-K."/>
            <person name="Ovreas L."/>
            <person name="Rohde M."/>
            <person name="Galperin M.Y."/>
            <person name="Jogler C."/>
        </authorList>
    </citation>
    <scope>NUCLEOTIDE SEQUENCE [LARGE SCALE GENOMIC DNA]</scope>
    <source>
        <strain evidence="2 3">ElP</strain>
    </source>
</reference>
<accession>A0A518GWK6</accession>
<dbReference type="KEGG" id="tpla:ElP_08270"/>
<evidence type="ECO:0000313" key="3">
    <source>
        <dbReference type="Proteomes" id="UP000317835"/>
    </source>
</evidence>
<organism evidence="2 3">
    <name type="scientific">Tautonia plasticadhaerens</name>
    <dbReference type="NCBI Taxonomy" id="2527974"/>
    <lineage>
        <taxon>Bacteria</taxon>
        <taxon>Pseudomonadati</taxon>
        <taxon>Planctomycetota</taxon>
        <taxon>Planctomycetia</taxon>
        <taxon>Isosphaerales</taxon>
        <taxon>Isosphaeraceae</taxon>
        <taxon>Tautonia</taxon>
    </lineage>
</organism>
<sequence>MRPYQGQHRAYCGVDLHARTMYLCILDPDGRTLLHRDIPANPDAFLDADAPHRDGLVVACECTFSWYRLADTCAEHGIPFVLGAVRRVPSIGPGMRDAEGPGPGPATPRPAPGSPAAGRT</sequence>
<feature type="region of interest" description="Disordered" evidence="1">
    <location>
        <begin position="91"/>
        <end position="120"/>
    </location>
</feature>